<dbReference type="Gene3D" id="3.30.40.10">
    <property type="entry name" value="Zinc/RING finger domain, C3HC4 (zinc finger)"/>
    <property type="match status" value="1"/>
</dbReference>
<protein>
    <recommendedName>
        <fullName evidence="8">CCR4-NOT transcription complex subunit 4</fullName>
    </recommendedName>
</protein>
<dbReference type="Gene3D" id="3.30.70.330">
    <property type="match status" value="1"/>
</dbReference>
<dbReference type="InterPro" id="IPR039515">
    <property type="entry name" value="NOT4_mRING-HC-C4C4"/>
</dbReference>
<keyword evidence="1" id="KW-0479">Metal-binding</keyword>
<dbReference type="FunFam" id="3.30.70.330:FF:000161">
    <property type="entry name" value="RNA binding (RRM/RBD/RNP motifs) family protein"/>
    <property type="match status" value="1"/>
</dbReference>
<dbReference type="GO" id="GO:0003723">
    <property type="term" value="F:RNA binding"/>
    <property type="evidence" value="ECO:0007669"/>
    <property type="project" value="UniProtKB-UniRule"/>
</dbReference>
<evidence type="ECO:0000256" key="2">
    <source>
        <dbReference type="PROSITE-ProRule" id="PRU00176"/>
    </source>
</evidence>
<dbReference type="PROSITE" id="PS50102">
    <property type="entry name" value="RRM"/>
    <property type="match status" value="1"/>
</dbReference>
<feature type="region of interest" description="Disordered" evidence="3">
    <location>
        <begin position="849"/>
        <end position="870"/>
    </location>
</feature>
<dbReference type="Pfam" id="PF14570">
    <property type="entry name" value="zf-RING_4"/>
    <property type="match status" value="1"/>
</dbReference>
<proteinExistence type="predicted"/>
<dbReference type="GO" id="GO:0004842">
    <property type="term" value="F:ubiquitin-protein transferase activity"/>
    <property type="evidence" value="ECO:0007669"/>
    <property type="project" value="InterPro"/>
</dbReference>
<dbReference type="InterPro" id="IPR039780">
    <property type="entry name" value="Mot2"/>
</dbReference>
<dbReference type="PANTHER" id="PTHR12603:SF22">
    <property type="entry name" value="TRANSCRIPTION FACTOR C2H2 FAMILY-RELATED"/>
    <property type="match status" value="1"/>
</dbReference>
<dbReference type="InterPro" id="IPR013083">
    <property type="entry name" value="Znf_RING/FYVE/PHD"/>
</dbReference>
<dbReference type="InterPro" id="IPR035979">
    <property type="entry name" value="RBD_domain_sf"/>
</dbReference>
<gene>
    <name evidence="6" type="ORF">LWI28_019547</name>
</gene>
<dbReference type="InterPro" id="IPR003954">
    <property type="entry name" value="RRM_euk-type"/>
</dbReference>
<evidence type="ECO:0000256" key="1">
    <source>
        <dbReference type="PROSITE-ProRule" id="PRU00175"/>
    </source>
</evidence>
<dbReference type="GO" id="GO:0030014">
    <property type="term" value="C:CCR4-NOT complex"/>
    <property type="evidence" value="ECO:0007669"/>
    <property type="project" value="InterPro"/>
</dbReference>
<dbReference type="InterPro" id="IPR000504">
    <property type="entry name" value="RRM_dom"/>
</dbReference>
<dbReference type="GO" id="GO:0016567">
    <property type="term" value="P:protein ubiquitination"/>
    <property type="evidence" value="ECO:0007669"/>
    <property type="project" value="TreeGrafter"/>
</dbReference>
<reference evidence="6" key="2">
    <citation type="submission" date="2023-02" db="EMBL/GenBank/DDBJ databases">
        <authorList>
            <person name="Swenson N.G."/>
            <person name="Wegrzyn J.L."/>
            <person name="Mcevoy S.L."/>
        </authorList>
    </citation>
    <scope>NUCLEOTIDE SEQUENCE</scope>
    <source>
        <strain evidence="6">91603</strain>
        <tissue evidence="6">Leaf</tissue>
    </source>
</reference>
<dbReference type="InterPro" id="IPR012677">
    <property type="entry name" value="Nucleotide-bd_a/b_plait_sf"/>
</dbReference>
<dbReference type="SMART" id="SM00361">
    <property type="entry name" value="RRM_1"/>
    <property type="match status" value="1"/>
</dbReference>
<feature type="region of interest" description="Disordered" evidence="3">
    <location>
        <begin position="282"/>
        <end position="340"/>
    </location>
</feature>
<dbReference type="InterPro" id="IPR001841">
    <property type="entry name" value="Znf_RING"/>
</dbReference>
<dbReference type="SUPFAM" id="SSF57850">
    <property type="entry name" value="RING/U-box"/>
    <property type="match status" value="1"/>
</dbReference>
<dbReference type="EMBL" id="JAJSOW010000108">
    <property type="protein sequence ID" value="KAI9153998.1"/>
    <property type="molecule type" value="Genomic_DNA"/>
</dbReference>
<feature type="compositionally biased region" description="Polar residues" evidence="3">
    <location>
        <begin position="372"/>
        <end position="382"/>
    </location>
</feature>
<evidence type="ECO:0000256" key="3">
    <source>
        <dbReference type="SAM" id="MobiDB-lite"/>
    </source>
</evidence>
<dbReference type="SUPFAM" id="SSF54928">
    <property type="entry name" value="RNA-binding domain, RBD"/>
    <property type="match status" value="1"/>
</dbReference>
<accession>A0AAD5I7K0</accession>
<dbReference type="SMART" id="SM00360">
    <property type="entry name" value="RRM"/>
    <property type="match status" value="1"/>
</dbReference>
<keyword evidence="1" id="KW-0863">Zinc-finger</keyword>
<keyword evidence="1" id="KW-0862">Zinc</keyword>
<sequence length="1113" mass="122802">MAPIDPCLSPPPLRRASSIPIWRDSTISAFFASSLAIMSEKGEKTCPLCAEEMDLTDQQLKPCKCGYEICVWCWHHIMDMAERDSTEGRCPACRTPYDKEKIVAMAANCERMVAEINTERKQKTQKAKPKASEGRMHLTNIRVVQRNLVYIIGLPLNLADEELLQKREYFGLYGKVLKVSISRTASGDIQHSSNNSCCVYITYSKEDEAIRCIQSVHSFILEGRPLRACFGTTKYCHAWLRNMPCTIPDCLYLHDFGPQEDSFSKDDIVSAFTRSKVQQVIGATNNMHGRSGNVLPPPPTDEHNSSNLSSSTSPIANNSSNNIGNQNNGSRADSGTGRSNALPAAASWVTRVSASLPPIKNLSGSGRPPSDQPKTSSSTQFLKSEVVSISRSTSSMKSMDAVASHEGHLNSTLDLLELAEDCVDGDPQIDLSNTNVEDIVDTTPATATSKNNLSCLTSAKGSDRDIAALPTSTSYLEHTKPFTDSVYGDDGGCHVRDFQGLCSGLSSIRLQSHLKKEHSVPVVSSVSNHIPINFPRSQGSQDDISEQYSAPITSSSQREAATMEDLLESDYQNLNGSEGIYQLPSVSSTCSLQILNKSSYPSWQPGEASNQSYLDAHTRIVPMKQDEVSSPLKSQNPISKHNEVALPWTHTNFTSDGFNNKASSFVNWDATIDHSSVFSERGLGNYLGKCDNDTGPLHSSVASDMGESSIISKILSIDSDVWEDSLTSPQSLVRLLSENDKHGSLKFPSLLKESDGRQSRFSFARQEDFSNHLSHLEHSLGNTTQSANKCSAPNDRDLCMDKYQNIFTSNHSVESDNFLSGHFFMPSPVSKTSSSAPPGFTMPCRAPPPGFSTHETKQRPFDSSASHLLQSSQQTEQYLLQTSTPAARTGGRYEDVEFVDPAILEVGKGVQATILNNRGIDTRQTSSLQLNPFDHDARHQLLMRQPLSGYQDQKFQNPLTNTFAPPNNTYSISPNDAYSISQNDAYSISPMLLDQSEPSNPSMFVQSSAQPFRNLNMSSGHLGNWNEVKSISDLEDLQCDFDWNWMPSIREWTCKCDRTDELVNFCHFECVRVPRFIQISFLVTPEAIRAKGNSRLKGQIKLSNSLRGQHRSV</sequence>
<feature type="region of interest" description="Disordered" evidence="3">
    <location>
        <begin position="357"/>
        <end position="386"/>
    </location>
</feature>
<feature type="domain" description="RRM" evidence="5">
    <location>
        <begin position="147"/>
        <end position="233"/>
    </location>
</feature>
<dbReference type="CDD" id="cd16618">
    <property type="entry name" value="mRING-HC-C4C4_CNOT4"/>
    <property type="match status" value="1"/>
</dbReference>
<dbReference type="PROSITE" id="PS50089">
    <property type="entry name" value="ZF_RING_2"/>
    <property type="match status" value="1"/>
</dbReference>
<organism evidence="6 7">
    <name type="scientific">Acer negundo</name>
    <name type="common">Box elder</name>
    <dbReference type="NCBI Taxonomy" id="4023"/>
    <lineage>
        <taxon>Eukaryota</taxon>
        <taxon>Viridiplantae</taxon>
        <taxon>Streptophyta</taxon>
        <taxon>Embryophyta</taxon>
        <taxon>Tracheophyta</taxon>
        <taxon>Spermatophyta</taxon>
        <taxon>Magnoliopsida</taxon>
        <taxon>eudicotyledons</taxon>
        <taxon>Gunneridae</taxon>
        <taxon>Pentapetalae</taxon>
        <taxon>rosids</taxon>
        <taxon>malvids</taxon>
        <taxon>Sapindales</taxon>
        <taxon>Sapindaceae</taxon>
        <taxon>Hippocastanoideae</taxon>
        <taxon>Acereae</taxon>
        <taxon>Acer</taxon>
    </lineage>
</organism>
<evidence type="ECO:0000313" key="6">
    <source>
        <dbReference type="EMBL" id="KAI9153998.1"/>
    </source>
</evidence>
<name>A0AAD5I7K0_ACENE</name>
<dbReference type="Pfam" id="PF00076">
    <property type="entry name" value="RRM_1"/>
    <property type="match status" value="1"/>
</dbReference>
<dbReference type="CDD" id="cd12438">
    <property type="entry name" value="RRM_CNOT4"/>
    <property type="match status" value="1"/>
</dbReference>
<dbReference type="InterPro" id="IPR034261">
    <property type="entry name" value="CNOT4_RRM"/>
</dbReference>
<evidence type="ECO:0000259" key="5">
    <source>
        <dbReference type="PROSITE" id="PS50102"/>
    </source>
</evidence>
<dbReference type="GO" id="GO:0008270">
    <property type="term" value="F:zinc ion binding"/>
    <property type="evidence" value="ECO:0007669"/>
    <property type="project" value="UniProtKB-KW"/>
</dbReference>
<keyword evidence="7" id="KW-1185">Reference proteome</keyword>
<feature type="compositionally biased region" description="Low complexity" evidence="3">
    <location>
        <begin position="305"/>
        <end position="330"/>
    </location>
</feature>
<evidence type="ECO:0000259" key="4">
    <source>
        <dbReference type="PROSITE" id="PS50089"/>
    </source>
</evidence>
<dbReference type="FunFam" id="3.30.40.10:FF:000155">
    <property type="entry name" value="RNA binding (RRM/RBD/RNP motifs) family protein"/>
    <property type="match status" value="1"/>
</dbReference>
<dbReference type="AlphaFoldDB" id="A0AAD5I7K0"/>
<dbReference type="Proteomes" id="UP001064489">
    <property type="component" value="Chromosome 11"/>
</dbReference>
<feature type="domain" description="RING-type" evidence="4">
    <location>
        <begin position="46"/>
        <end position="94"/>
    </location>
</feature>
<dbReference type="PANTHER" id="PTHR12603">
    <property type="entry name" value="CCR4-NOT TRANSCRIPTION COMPLEX RELATED"/>
    <property type="match status" value="1"/>
</dbReference>
<reference evidence="6" key="1">
    <citation type="journal article" date="2022" name="Plant J.">
        <title>Strategies of tolerance reflected in two North American maple genomes.</title>
        <authorList>
            <person name="McEvoy S.L."/>
            <person name="Sezen U.U."/>
            <person name="Trouern-Trend A."/>
            <person name="McMahon S.M."/>
            <person name="Schaberg P.G."/>
            <person name="Yang J."/>
            <person name="Wegrzyn J.L."/>
            <person name="Swenson N.G."/>
        </authorList>
    </citation>
    <scope>NUCLEOTIDE SEQUENCE</scope>
    <source>
        <strain evidence="6">91603</strain>
    </source>
</reference>
<evidence type="ECO:0000313" key="7">
    <source>
        <dbReference type="Proteomes" id="UP001064489"/>
    </source>
</evidence>
<evidence type="ECO:0008006" key="8">
    <source>
        <dbReference type="Google" id="ProtNLM"/>
    </source>
</evidence>
<keyword evidence="2" id="KW-0694">RNA-binding</keyword>
<comment type="caution">
    <text evidence="6">The sequence shown here is derived from an EMBL/GenBank/DDBJ whole genome shotgun (WGS) entry which is preliminary data.</text>
</comment>